<protein>
    <submittedName>
        <fullName evidence="2">Uncharacterized protein</fullName>
    </submittedName>
</protein>
<dbReference type="RefSeq" id="WP_169485572.1">
    <property type="nucleotide sequence ID" value="NZ_JABBGJ010000010.1"/>
</dbReference>
<name>A0A848IAG2_9BURK</name>
<dbReference type="AlphaFoldDB" id="A0A848IAG2"/>
<sequence>MMKWTEALKKAPYALPARLCLAALLVSAINWIVSGNNYMSAGSLNWRMSDLVLLFLIGSATFFPVSYLSAARIQAEHPPLSARRRYILMFGSLVVAIIVSTVIRLITV</sequence>
<accession>A0A848IAG2</accession>
<evidence type="ECO:0000256" key="1">
    <source>
        <dbReference type="SAM" id="Phobius"/>
    </source>
</evidence>
<reference evidence="2 3" key="1">
    <citation type="submission" date="2020-04" db="EMBL/GenBank/DDBJ databases">
        <title>Paraburkholderia sp. RP-4-7 isolated from soil.</title>
        <authorList>
            <person name="Dahal R.H."/>
        </authorList>
    </citation>
    <scope>NUCLEOTIDE SEQUENCE [LARGE SCALE GENOMIC DNA]</scope>
    <source>
        <strain evidence="2 3">RP-4-7</strain>
    </source>
</reference>
<organism evidence="2 3">
    <name type="scientific">Paraburkholderia polaris</name>
    <dbReference type="NCBI Taxonomy" id="2728848"/>
    <lineage>
        <taxon>Bacteria</taxon>
        <taxon>Pseudomonadati</taxon>
        <taxon>Pseudomonadota</taxon>
        <taxon>Betaproteobacteria</taxon>
        <taxon>Burkholderiales</taxon>
        <taxon>Burkholderiaceae</taxon>
        <taxon>Paraburkholderia</taxon>
    </lineage>
</organism>
<feature type="transmembrane region" description="Helical" evidence="1">
    <location>
        <begin position="86"/>
        <end position="106"/>
    </location>
</feature>
<evidence type="ECO:0000313" key="2">
    <source>
        <dbReference type="EMBL" id="NML98540.1"/>
    </source>
</evidence>
<keyword evidence="1" id="KW-1133">Transmembrane helix</keyword>
<proteinExistence type="predicted"/>
<keyword evidence="3" id="KW-1185">Reference proteome</keyword>
<keyword evidence="1" id="KW-0812">Transmembrane</keyword>
<evidence type="ECO:0000313" key="3">
    <source>
        <dbReference type="Proteomes" id="UP000544134"/>
    </source>
</evidence>
<keyword evidence="1" id="KW-0472">Membrane</keyword>
<dbReference type="Proteomes" id="UP000544134">
    <property type="component" value="Unassembled WGS sequence"/>
</dbReference>
<feature type="transmembrane region" description="Helical" evidence="1">
    <location>
        <begin position="52"/>
        <end position="74"/>
    </location>
</feature>
<gene>
    <name evidence="2" type="ORF">HHL24_11310</name>
</gene>
<dbReference type="EMBL" id="JABBGJ010000010">
    <property type="protein sequence ID" value="NML98540.1"/>
    <property type="molecule type" value="Genomic_DNA"/>
</dbReference>
<comment type="caution">
    <text evidence="2">The sequence shown here is derived from an EMBL/GenBank/DDBJ whole genome shotgun (WGS) entry which is preliminary data.</text>
</comment>